<dbReference type="EMBL" id="AUWU02000003">
    <property type="protein sequence ID" value="KAH0575346.1"/>
    <property type="molecule type" value="Genomic_DNA"/>
</dbReference>
<keyword evidence="1" id="KW-1133">Transmembrane helix</keyword>
<dbReference type="AlphaFoldDB" id="V6LUP3"/>
<keyword evidence="4" id="KW-1185">Reference proteome</keyword>
<protein>
    <submittedName>
        <fullName evidence="2">Transmembrane domain-containing protein</fullName>
    </submittedName>
</protein>
<accession>V6LUP3</accession>
<evidence type="ECO:0000313" key="2">
    <source>
        <dbReference type="EMBL" id="EST47978.1"/>
    </source>
</evidence>
<dbReference type="EMBL" id="KI546014">
    <property type="protein sequence ID" value="EST47978.1"/>
    <property type="molecule type" value="Genomic_DNA"/>
</dbReference>
<name>V6LUP3_9EUKA</name>
<reference evidence="2 3" key="1">
    <citation type="journal article" date="2014" name="PLoS Genet.">
        <title>The Genome of Spironucleus salmonicida Highlights a Fish Pathogen Adapted to Fluctuating Environments.</title>
        <authorList>
            <person name="Xu F."/>
            <person name="Jerlstrom-Hultqvist J."/>
            <person name="Einarsson E."/>
            <person name="Astvaldsson A."/>
            <person name="Svard S.G."/>
            <person name="Andersson J.O."/>
        </authorList>
    </citation>
    <scope>NUCLEOTIDE SEQUENCE</scope>
    <source>
        <strain evidence="3">ATCC 50377</strain>
    </source>
</reference>
<dbReference type="VEuPathDB" id="GiardiaDB:SS50377_22976"/>
<reference evidence="3" key="2">
    <citation type="submission" date="2020-12" db="EMBL/GenBank/DDBJ databases">
        <title>New Spironucleus salmonicida genome in near-complete chromosomes.</title>
        <authorList>
            <person name="Xu F."/>
            <person name="Kurt Z."/>
            <person name="Jimenez-Gonzalez A."/>
            <person name="Astvaldsson A."/>
            <person name="Andersson J.O."/>
            <person name="Svard S.G."/>
        </authorList>
    </citation>
    <scope>NUCLEOTIDE SEQUENCE</scope>
    <source>
        <strain evidence="3">ATCC 50377</strain>
    </source>
</reference>
<evidence type="ECO:0000313" key="4">
    <source>
        <dbReference type="Proteomes" id="UP000018208"/>
    </source>
</evidence>
<gene>
    <name evidence="2" type="ORF">SS50377_11892</name>
    <name evidence="3" type="ORF">SS50377_22976</name>
</gene>
<feature type="transmembrane region" description="Helical" evidence="1">
    <location>
        <begin position="21"/>
        <end position="41"/>
    </location>
</feature>
<sequence length="544" mass="59375">MLLKVRYFSFANWQNLGLVPFASTVCLVNFVISQLNIVFFIYQILTILEQILCLIFLTYIIFVVKLTRTVRHLRRRVGWRGPDAPNAGCGSSRRFLPESCREHRWTLVYARNGMREWKGKNAQGRRQGSVVVHHPDSPPGELGSALLVGLQPRLHHVVEALVGRQGLEHAPDRDHQPAQEVQVVVPEAQAVQDVRHRVQQRGVPVQADQVAHLSLPRGVEGDPLNLRPELGAELPEQRAADDQALVAVQVRAEGPVADEVRASRPRTGLADPHHQVALVVVQLHALRARRVEGGEAEVAGDHRRVGLARAALLTPGAARPAGEDAEAAALVGPAAAEPAPLLAPQARVAEELGVGVSVEGGQVAAQRSVDAGLAERPRAVPVAVDDLHVSAAGSAEPEVHCGVWNFATRPAPGAWAGNQRDHDRVLAAGLEVSLHFLLGGLPRGYRAVLATAETADVLSYVINSALQLIMSQKREAHPAEGAGPLQPTRRRKWRTVLVNLTSNAKYTNFIRLFNVNIFTMFKNEEVIDNIKLIVIQLSRLQQNN</sequence>
<keyword evidence="1" id="KW-0472">Membrane</keyword>
<organism evidence="2">
    <name type="scientific">Spironucleus salmonicida</name>
    <dbReference type="NCBI Taxonomy" id="348837"/>
    <lineage>
        <taxon>Eukaryota</taxon>
        <taxon>Metamonada</taxon>
        <taxon>Diplomonadida</taxon>
        <taxon>Hexamitidae</taxon>
        <taxon>Hexamitinae</taxon>
        <taxon>Spironucleus</taxon>
    </lineage>
</organism>
<proteinExistence type="predicted"/>
<keyword evidence="1 2" id="KW-0812">Transmembrane</keyword>
<evidence type="ECO:0000256" key="1">
    <source>
        <dbReference type="SAM" id="Phobius"/>
    </source>
</evidence>
<evidence type="ECO:0000313" key="3">
    <source>
        <dbReference type="EMBL" id="KAH0575346.1"/>
    </source>
</evidence>
<feature type="transmembrane region" description="Helical" evidence="1">
    <location>
        <begin position="47"/>
        <end position="66"/>
    </location>
</feature>
<dbReference type="Proteomes" id="UP000018208">
    <property type="component" value="Unassembled WGS sequence"/>
</dbReference>